<dbReference type="InterPro" id="IPR057744">
    <property type="entry name" value="OTAase-like"/>
</dbReference>
<accession>A0A4R1N751</accession>
<feature type="domain" description="Amidohydrolase-related" evidence="1">
    <location>
        <begin position="117"/>
        <end position="474"/>
    </location>
</feature>
<dbReference type="InterPro" id="IPR051781">
    <property type="entry name" value="Metallo-dep_Hydrolase"/>
</dbReference>
<comment type="caution">
    <text evidence="2">The sequence shown here is derived from an EMBL/GenBank/DDBJ whole genome shotgun (WGS) entry which is preliminary data.</text>
</comment>
<keyword evidence="2" id="KW-0378">Hydrolase</keyword>
<organism evidence="2 3">
    <name type="scientific">Sodalis ligni</name>
    <dbReference type="NCBI Taxonomy" id="2697027"/>
    <lineage>
        <taxon>Bacteria</taxon>
        <taxon>Pseudomonadati</taxon>
        <taxon>Pseudomonadota</taxon>
        <taxon>Gammaproteobacteria</taxon>
        <taxon>Enterobacterales</taxon>
        <taxon>Bruguierivoracaceae</taxon>
        <taxon>Sodalis</taxon>
    </lineage>
</organism>
<sequence length="483" mass="51900">MSLNRNSHSSGLSAVSAYCGNRIKGPWLILLGILCFFSYIALADEGDFIMPGEATPPPVNHEVTLFQNVRIFDGKNTDLSDPSNVLVKDGVIARISTDPIDADAADNARVIAGDGRVLMPGLIDAHWHAFMAATPQMMLMTASPDYLQLRAAREASDTLMRGFTTVRDLGGPVFGLKRAIDEGMIDGPRIYPSGAFISQTSGHGDFRFAFELPRQPGGPLSFSEREGIAAIADSADEVRLRAREQLRQGASQIKLMGGGGVASQYNPLESVQFSVPEIRAAVEAASGWGTYVTVHAYTPAAIRQAVEAGAKCIEHGQLMDDATAKMLADKGIWLSTQPLLDDEDASPLPTALSRQKAQQVFAGTDNAYMLAIKYHIKTAFGTDSLFDPRVAGRQGAILAKLVRWYTPAGVLKMATGDNGELMALSGNINPYPGRLGTVEQGSLADLLLVDGNPLDNIKLIEDPGKNFVVIMKNGHIYKDTLPK</sequence>
<dbReference type="PANTHER" id="PTHR43135:SF3">
    <property type="entry name" value="ALPHA-D-RIBOSE 1-METHYLPHOSPHONATE 5-TRIPHOSPHATE DIPHOSPHATASE"/>
    <property type="match status" value="1"/>
</dbReference>
<dbReference type="Proteomes" id="UP000294555">
    <property type="component" value="Unassembled WGS sequence"/>
</dbReference>
<dbReference type="Gene3D" id="3.20.20.140">
    <property type="entry name" value="Metal-dependent hydrolases"/>
    <property type="match status" value="1"/>
</dbReference>
<dbReference type="GO" id="GO:0016810">
    <property type="term" value="F:hydrolase activity, acting on carbon-nitrogen (but not peptide) bonds"/>
    <property type="evidence" value="ECO:0007669"/>
    <property type="project" value="InterPro"/>
</dbReference>
<dbReference type="InterPro" id="IPR006680">
    <property type="entry name" value="Amidohydro-rel"/>
</dbReference>
<dbReference type="RefSeq" id="WP_207917766.1">
    <property type="nucleotide sequence ID" value="NZ_SJOI01000001.1"/>
</dbReference>
<protein>
    <submittedName>
        <fullName evidence="2">Imidazolonepropionase-like amidohydrolase</fullName>
    </submittedName>
</protein>
<dbReference type="Gene3D" id="2.30.40.10">
    <property type="entry name" value="Urease, subunit C, domain 1"/>
    <property type="match status" value="1"/>
</dbReference>
<gene>
    <name evidence="2" type="ORF">EZJ58_1127</name>
</gene>
<keyword evidence="3" id="KW-1185">Reference proteome</keyword>
<reference evidence="2 3" key="1">
    <citation type="submission" date="2019-02" db="EMBL/GenBank/DDBJ databases">
        <title>Investigation of anaerobic lignin degradation for improved lignocellulosic biofuels.</title>
        <authorList>
            <person name="Deangelis K."/>
        </authorList>
    </citation>
    <scope>NUCLEOTIDE SEQUENCE [LARGE SCALE GENOMIC DNA]</scope>
    <source>
        <strain evidence="2 3">159R</strain>
    </source>
</reference>
<dbReference type="PANTHER" id="PTHR43135">
    <property type="entry name" value="ALPHA-D-RIBOSE 1-METHYLPHOSPHONATE 5-TRIPHOSPHATE DIPHOSPHATASE"/>
    <property type="match status" value="1"/>
</dbReference>
<evidence type="ECO:0000259" key="1">
    <source>
        <dbReference type="Pfam" id="PF01979"/>
    </source>
</evidence>
<dbReference type="InterPro" id="IPR011059">
    <property type="entry name" value="Metal-dep_hydrolase_composite"/>
</dbReference>
<proteinExistence type="predicted"/>
<dbReference type="InterPro" id="IPR032466">
    <property type="entry name" value="Metal_Hydrolase"/>
</dbReference>
<dbReference type="CDD" id="cd01299">
    <property type="entry name" value="Met_dep_hydrolase_A"/>
    <property type="match status" value="1"/>
</dbReference>
<evidence type="ECO:0000313" key="2">
    <source>
        <dbReference type="EMBL" id="TCL03085.1"/>
    </source>
</evidence>
<dbReference type="Pfam" id="PF01979">
    <property type="entry name" value="Amidohydro_1"/>
    <property type="match status" value="1"/>
</dbReference>
<dbReference type="SUPFAM" id="SSF51556">
    <property type="entry name" value="Metallo-dependent hydrolases"/>
    <property type="match status" value="1"/>
</dbReference>
<dbReference type="SUPFAM" id="SSF51338">
    <property type="entry name" value="Composite domain of metallo-dependent hydrolases"/>
    <property type="match status" value="2"/>
</dbReference>
<dbReference type="EMBL" id="SJOI01000001">
    <property type="protein sequence ID" value="TCL03085.1"/>
    <property type="molecule type" value="Genomic_DNA"/>
</dbReference>
<name>A0A4R1N751_9GAMM</name>
<dbReference type="AlphaFoldDB" id="A0A4R1N751"/>
<evidence type="ECO:0000313" key="3">
    <source>
        <dbReference type="Proteomes" id="UP000294555"/>
    </source>
</evidence>